<dbReference type="InterPro" id="IPR009057">
    <property type="entry name" value="Homeodomain-like_sf"/>
</dbReference>
<keyword evidence="5" id="KW-1185">Reference proteome</keyword>
<gene>
    <name evidence="4" type="ORF">F8M49_04320</name>
</gene>
<protein>
    <submittedName>
        <fullName evidence="4">TetR/AcrR family transcriptional regulator</fullName>
    </submittedName>
</protein>
<dbReference type="SUPFAM" id="SSF46689">
    <property type="entry name" value="Homeodomain-like"/>
    <property type="match status" value="1"/>
</dbReference>
<feature type="domain" description="Tetracyclin repressor-like C-terminal" evidence="3">
    <location>
        <begin position="93"/>
        <end position="197"/>
    </location>
</feature>
<dbReference type="Gene3D" id="1.10.357.10">
    <property type="entry name" value="Tetracycline Repressor, domain 2"/>
    <property type="match status" value="1"/>
</dbReference>
<sequence length="208" mass="22410">MIAVTEPTSTSDLRLLKGARTRATITRHAVDIASVEGLTGVSIGRLATDLGLSKSGVATLFGSKENLQVAAVDAAREVFVERIVRPALSEPAGLPRLRALIDRWLDYVTEPVFPGGCFRAATLTEFDSRPGPVRDALARDRRDWLGLLAGEYRRAREDGAVPDRDPDEAAFEIDAVLAATNTALRLDDARAAATARSIVDHILNANPR</sequence>
<dbReference type="InterPro" id="IPR011075">
    <property type="entry name" value="TetR_C"/>
</dbReference>
<dbReference type="SUPFAM" id="SSF48498">
    <property type="entry name" value="Tetracyclin repressor-like, C-terminal domain"/>
    <property type="match status" value="1"/>
</dbReference>
<dbReference type="Gene3D" id="1.10.10.60">
    <property type="entry name" value="Homeodomain-like"/>
    <property type="match status" value="1"/>
</dbReference>
<name>A0ABU3WLG1_9NOCA</name>
<organism evidence="4 5">
    <name type="scientific">Rhodococcus zopfii</name>
    <dbReference type="NCBI Taxonomy" id="43772"/>
    <lineage>
        <taxon>Bacteria</taxon>
        <taxon>Bacillati</taxon>
        <taxon>Actinomycetota</taxon>
        <taxon>Actinomycetes</taxon>
        <taxon>Mycobacteriales</taxon>
        <taxon>Nocardiaceae</taxon>
        <taxon>Rhodococcus</taxon>
    </lineage>
</organism>
<dbReference type="PANTHER" id="PTHR47506:SF6">
    <property type="entry name" value="HTH-TYPE TRANSCRIPTIONAL REPRESSOR NEMR"/>
    <property type="match status" value="1"/>
</dbReference>
<dbReference type="Proteomes" id="UP001275440">
    <property type="component" value="Unassembled WGS sequence"/>
</dbReference>
<evidence type="ECO:0000313" key="4">
    <source>
        <dbReference type="EMBL" id="MDV2474839.1"/>
    </source>
</evidence>
<evidence type="ECO:0000259" key="3">
    <source>
        <dbReference type="Pfam" id="PF16925"/>
    </source>
</evidence>
<keyword evidence="1" id="KW-0805">Transcription regulation</keyword>
<accession>A0ABU3WLG1</accession>
<proteinExistence type="predicted"/>
<evidence type="ECO:0000256" key="1">
    <source>
        <dbReference type="ARBA" id="ARBA00023015"/>
    </source>
</evidence>
<dbReference type="InterPro" id="IPR036271">
    <property type="entry name" value="Tet_transcr_reg_TetR-rel_C_sf"/>
</dbReference>
<reference evidence="4 5" key="1">
    <citation type="submission" date="2019-10" db="EMBL/GenBank/DDBJ databases">
        <title>Draft Genome Assembly of Rhodococcus zopfii DSM44189.</title>
        <authorList>
            <person name="Sutton J.M."/>
            <person name="Akob D.M."/>
            <person name="Bushman T.J."/>
        </authorList>
    </citation>
    <scope>NUCLEOTIDE SEQUENCE [LARGE SCALE GENOMIC DNA]</scope>
    <source>
        <strain evidence="4 5">DSM 44189</strain>
    </source>
</reference>
<comment type="caution">
    <text evidence="4">The sequence shown here is derived from an EMBL/GenBank/DDBJ whole genome shotgun (WGS) entry which is preliminary data.</text>
</comment>
<dbReference type="Pfam" id="PF16925">
    <property type="entry name" value="TetR_C_13"/>
    <property type="match status" value="1"/>
</dbReference>
<evidence type="ECO:0000313" key="5">
    <source>
        <dbReference type="Proteomes" id="UP001275440"/>
    </source>
</evidence>
<dbReference type="PANTHER" id="PTHR47506">
    <property type="entry name" value="TRANSCRIPTIONAL REGULATORY PROTEIN"/>
    <property type="match status" value="1"/>
</dbReference>
<evidence type="ECO:0000256" key="2">
    <source>
        <dbReference type="ARBA" id="ARBA00023163"/>
    </source>
</evidence>
<keyword evidence="2" id="KW-0804">Transcription</keyword>
<dbReference type="EMBL" id="WBMO01000001">
    <property type="protein sequence ID" value="MDV2474839.1"/>
    <property type="molecule type" value="Genomic_DNA"/>
</dbReference>